<dbReference type="AlphaFoldDB" id="A0A2U8GKZ2"/>
<feature type="compositionally biased region" description="Basic and acidic residues" evidence="1">
    <location>
        <begin position="86"/>
        <end position="96"/>
    </location>
</feature>
<organism evidence="2 3">
    <name type="scientific">Parazoarcus communis</name>
    <dbReference type="NCBI Taxonomy" id="41977"/>
    <lineage>
        <taxon>Bacteria</taxon>
        <taxon>Pseudomonadati</taxon>
        <taxon>Pseudomonadota</taxon>
        <taxon>Betaproteobacteria</taxon>
        <taxon>Rhodocyclales</taxon>
        <taxon>Zoogloeaceae</taxon>
        <taxon>Parazoarcus</taxon>
    </lineage>
</organism>
<protein>
    <submittedName>
        <fullName evidence="2">Uncharacterized protein</fullName>
    </submittedName>
</protein>
<keyword evidence="3" id="KW-1185">Reference proteome</keyword>
<reference evidence="2 3" key="1">
    <citation type="submission" date="2017-06" db="EMBL/GenBank/DDBJ databases">
        <title>Azoarcus.</title>
        <authorList>
            <person name="Woo J.-H."/>
            <person name="Kim H.-S."/>
        </authorList>
    </citation>
    <scope>NUCLEOTIDE SEQUENCE [LARGE SCALE GENOMIC DNA]</scope>
    <source>
        <strain evidence="2 3">TSPY31</strain>
    </source>
</reference>
<name>A0A2U8GKZ2_9RHOO</name>
<proteinExistence type="predicted"/>
<sequence length="143" mass="14934">MGGELMRYGKRLLRLLKAGPAQVLEAGCLMRDSSRVDGADHVASGRTSIRQGLVVLTCSFALLAGQAGAVIASLDVPPAESCGPEHAADDPTREKAPGSGTQCPAQTAEPIPAPTQTPKDVEEGRRVGMLMLFLHMIGGSRTQ</sequence>
<gene>
    <name evidence="2" type="ORF">CEW83_01715</name>
</gene>
<dbReference type="KEGG" id="acom:CEW83_01715"/>
<feature type="region of interest" description="Disordered" evidence="1">
    <location>
        <begin position="78"/>
        <end position="120"/>
    </location>
</feature>
<evidence type="ECO:0000313" key="3">
    <source>
        <dbReference type="Proteomes" id="UP000244930"/>
    </source>
</evidence>
<evidence type="ECO:0000256" key="1">
    <source>
        <dbReference type="SAM" id="MobiDB-lite"/>
    </source>
</evidence>
<evidence type="ECO:0000313" key="2">
    <source>
        <dbReference type="EMBL" id="AWI74098.1"/>
    </source>
</evidence>
<accession>A0A2U8GKZ2</accession>
<dbReference type="EMBL" id="CP022187">
    <property type="protein sequence ID" value="AWI74098.1"/>
    <property type="molecule type" value="Genomic_DNA"/>
</dbReference>
<dbReference type="Proteomes" id="UP000244930">
    <property type="component" value="Chromosome"/>
</dbReference>